<sequence>MRSEKALPAGSEQNPELKMAGQLRAQQSHTLQRVAEFCNAVIGHMSRQLTESQTLGEQQLRHRVRGAHVTTVEAAIAFRHVGIVCKHFREEFLHPGSSCEPSSPKIEAIYLRAHIRNPGASIAWEACIVQDALLAQSTYVPPPDLLLSLLPHATDPGASPPASWTPLRKNKGGAGPHSVPHQGYAVAGSSVKAKVWGCLPETFTRFGFPVEPITDNATYFTSKRSNAKSAGDLRRTLTDSAQQARQHLDVSRMDHADKRRQRAFPALPQEVLHHP</sequence>
<proteinExistence type="predicted"/>
<dbReference type="Proteomes" id="UP000821845">
    <property type="component" value="Chromosome 1"/>
</dbReference>
<comment type="caution">
    <text evidence="1">The sequence shown here is derived from an EMBL/GenBank/DDBJ whole genome shotgun (WGS) entry which is preliminary data.</text>
</comment>
<reference evidence="1" key="1">
    <citation type="submission" date="2020-05" db="EMBL/GenBank/DDBJ databases">
        <title>Large-scale comparative analyses of tick genomes elucidate their genetic diversity and vector capacities.</title>
        <authorList>
            <person name="Jia N."/>
            <person name="Wang J."/>
            <person name="Shi W."/>
            <person name="Du L."/>
            <person name="Sun Y."/>
            <person name="Zhan W."/>
            <person name="Jiang J."/>
            <person name="Wang Q."/>
            <person name="Zhang B."/>
            <person name="Ji P."/>
            <person name="Sakyi L.B."/>
            <person name="Cui X."/>
            <person name="Yuan T."/>
            <person name="Jiang B."/>
            <person name="Yang W."/>
            <person name="Lam T.T.-Y."/>
            <person name="Chang Q."/>
            <person name="Ding S."/>
            <person name="Wang X."/>
            <person name="Zhu J."/>
            <person name="Ruan X."/>
            <person name="Zhao L."/>
            <person name="Wei J."/>
            <person name="Que T."/>
            <person name="Du C."/>
            <person name="Cheng J."/>
            <person name="Dai P."/>
            <person name="Han X."/>
            <person name="Huang E."/>
            <person name="Gao Y."/>
            <person name="Liu J."/>
            <person name="Shao H."/>
            <person name="Ye R."/>
            <person name="Li L."/>
            <person name="Wei W."/>
            <person name="Wang X."/>
            <person name="Wang C."/>
            <person name="Yang T."/>
            <person name="Huo Q."/>
            <person name="Li W."/>
            <person name="Guo W."/>
            <person name="Chen H."/>
            <person name="Zhou L."/>
            <person name="Ni X."/>
            <person name="Tian J."/>
            <person name="Zhou Y."/>
            <person name="Sheng Y."/>
            <person name="Liu T."/>
            <person name="Pan Y."/>
            <person name="Xia L."/>
            <person name="Li J."/>
            <person name="Zhao F."/>
            <person name="Cao W."/>
        </authorList>
    </citation>
    <scope>NUCLEOTIDE SEQUENCE</scope>
    <source>
        <strain evidence="1">Hyas-2018</strain>
    </source>
</reference>
<protein>
    <submittedName>
        <fullName evidence="1">Uncharacterized protein</fullName>
    </submittedName>
</protein>
<keyword evidence="2" id="KW-1185">Reference proteome</keyword>
<gene>
    <name evidence="1" type="ORF">HPB50_027389</name>
</gene>
<organism evidence="1 2">
    <name type="scientific">Hyalomma asiaticum</name>
    <name type="common">Tick</name>
    <dbReference type="NCBI Taxonomy" id="266040"/>
    <lineage>
        <taxon>Eukaryota</taxon>
        <taxon>Metazoa</taxon>
        <taxon>Ecdysozoa</taxon>
        <taxon>Arthropoda</taxon>
        <taxon>Chelicerata</taxon>
        <taxon>Arachnida</taxon>
        <taxon>Acari</taxon>
        <taxon>Parasitiformes</taxon>
        <taxon>Ixodida</taxon>
        <taxon>Ixodoidea</taxon>
        <taxon>Ixodidae</taxon>
        <taxon>Hyalomminae</taxon>
        <taxon>Hyalomma</taxon>
    </lineage>
</organism>
<evidence type="ECO:0000313" key="2">
    <source>
        <dbReference type="Proteomes" id="UP000821845"/>
    </source>
</evidence>
<evidence type="ECO:0000313" key="1">
    <source>
        <dbReference type="EMBL" id="KAH6949001.1"/>
    </source>
</evidence>
<name>A0ACB7TRV0_HYAAI</name>
<accession>A0ACB7TRV0</accession>
<dbReference type="EMBL" id="CM023481">
    <property type="protein sequence ID" value="KAH6949001.1"/>
    <property type="molecule type" value="Genomic_DNA"/>
</dbReference>